<keyword evidence="1" id="KW-1133">Transmembrane helix</keyword>
<dbReference type="InParanoid" id="G4TRI3"/>
<evidence type="ECO:0000313" key="3">
    <source>
        <dbReference type="Proteomes" id="UP000007148"/>
    </source>
</evidence>
<proteinExistence type="predicted"/>
<dbReference type="AlphaFoldDB" id="G4TRI3"/>
<comment type="caution">
    <text evidence="2">The sequence shown here is derived from an EMBL/GenBank/DDBJ whole genome shotgun (WGS) entry which is preliminary data.</text>
</comment>
<evidence type="ECO:0000256" key="1">
    <source>
        <dbReference type="SAM" id="Phobius"/>
    </source>
</evidence>
<organism evidence="2 3">
    <name type="scientific">Serendipita indica (strain DSM 11827)</name>
    <name type="common">Root endophyte fungus</name>
    <name type="synonym">Piriformospora indica</name>
    <dbReference type="NCBI Taxonomy" id="1109443"/>
    <lineage>
        <taxon>Eukaryota</taxon>
        <taxon>Fungi</taxon>
        <taxon>Dikarya</taxon>
        <taxon>Basidiomycota</taxon>
        <taxon>Agaricomycotina</taxon>
        <taxon>Agaricomycetes</taxon>
        <taxon>Sebacinales</taxon>
        <taxon>Serendipitaceae</taxon>
        <taxon>Serendipita</taxon>
    </lineage>
</organism>
<protein>
    <submittedName>
        <fullName evidence="2">Uncharacterized protein</fullName>
    </submittedName>
</protein>
<feature type="transmembrane region" description="Helical" evidence="1">
    <location>
        <begin position="33"/>
        <end position="53"/>
    </location>
</feature>
<name>G4TRI3_SERID</name>
<dbReference type="HOGENOM" id="CLU_1768824_0_0_1"/>
<accession>G4TRI3</accession>
<keyword evidence="1" id="KW-0812">Transmembrane</keyword>
<dbReference type="EMBL" id="CAFZ01000264">
    <property type="protein sequence ID" value="CCA73926.1"/>
    <property type="molecule type" value="Genomic_DNA"/>
</dbReference>
<keyword evidence="1" id="KW-0472">Membrane</keyword>
<gene>
    <name evidence="2" type="ORF">PIIN_07879</name>
</gene>
<reference evidence="2 3" key="1">
    <citation type="journal article" date="2011" name="PLoS Pathog.">
        <title>Endophytic Life Strategies Decoded by Genome and Transcriptome Analyses of the Mutualistic Root Symbiont Piriformospora indica.</title>
        <authorList>
            <person name="Zuccaro A."/>
            <person name="Lahrmann U."/>
            <person name="Guldener U."/>
            <person name="Langen G."/>
            <person name="Pfiffi S."/>
            <person name="Biedenkopf D."/>
            <person name="Wong P."/>
            <person name="Samans B."/>
            <person name="Grimm C."/>
            <person name="Basiewicz M."/>
            <person name="Murat C."/>
            <person name="Martin F."/>
            <person name="Kogel K.H."/>
        </authorList>
    </citation>
    <scope>NUCLEOTIDE SEQUENCE [LARGE SCALE GENOMIC DNA]</scope>
    <source>
        <strain evidence="2 3">DSM 11827</strain>
    </source>
</reference>
<sequence>MGVTAHAYVQDDAGQMTIDRFWDFIEMNRRLRLTLLSFTSLLAIDIIVSVIALKVVQRRMNFVDPSLVLAVYTDGRLITLEEFYRLDLAAVILNGLCKDSHTSSSISLPGRSHSLCPPQDSTLSSHNINLPNDLHWLISPYIIDNKL</sequence>
<dbReference type="Proteomes" id="UP000007148">
    <property type="component" value="Unassembled WGS sequence"/>
</dbReference>
<evidence type="ECO:0000313" key="2">
    <source>
        <dbReference type="EMBL" id="CCA73926.1"/>
    </source>
</evidence>
<keyword evidence="3" id="KW-1185">Reference proteome</keyword>